<evidence type="ECO:0000256" key="3">
    <source>
        <dbReference type="ARBA" id="ARBA00022777"/>
    </source>
</evidence>
<sequence>MSLSQPARTAIVGKGGIKCKECNIRNIIDENHETCQLCYEIFKSNLSGNKVIDDIIRNTRVNFVKGSIRRILEFVPYDQFKNIEFIAEGGFSKIYKAIWVDGPINNWHEIKCNDWNITRDNNYTVVLKKLNNSKNVTSKELNELKVFYKIYTDDIVGGGFNSVYFGITQDPITKDTMLIMQYYELGDLMHYLSNDFYNISWKTKVGKLWCIMIELYSIHYVGIIHRDLHSGNIFINKKFAYIGDLGISKSATECTDNNNEKYGIIPYMAPEIFQGQKYTEASDIYSFGMIMWEFMTGRRPFWDEIHDIELIIKICDGLRPPIVTNAPKGYIELMKECWHSDPNKRPTVEAIYTIVDNMNSGNKSNKHDNIKVIKSSDIGPVTMNNPGAIYKSRPLSHMIKSATSRSKSIDPFYYYQKNSKASADKRKVDKGSVEDSNINDQSIKRRKLFENENYDLNSSLDYLTKEIELDINANMSQQQHNEYVTKEFDIDINNIDESNL</sequence>
<gene>
    <name evidence="6" type="ORF">GLOINDRAFT_22759</name>
</gene>
<evidence type="ECO:0000259" key="5">
    <source>
        <dbReference type="PROSITE" id="PS50011"/>
    </source>
</evidence>
<keyword evidence="4" id="KW-0067">ATP-binding</keyword>
<accession>U9U831</accession>
<evidence type="ECO:0000256" key="2">
    <source>
        <dbReference type="ARBA" id="ARBA00022741"/>
    </source>
</evidence>
<dbReference type="InterPro" id="IPR011009">
    <property type="entry name" value="Kinase-like_dom_sf"/>
</dbReference>
<dbReference type="PANTHER" id="PTHR44329:SF288">
    <property type="entry name" value="MITOGEN-ACTIVATED PROTEIN KINASE KINASE KINASE 20"/>
    <property type="match status" value="1"/>
</dbReference>
<keyword evidence="3" id="KW-0418">Kinase</keyword>
<keyword evidence="1" id="KW-0808">Transferase</keyword>
<keyword evidence="2" id="KW-0547">Nucleotide-binding</keyword>
<dbReference type="HOGENOM" id="CLU_000288_7_34_1"/>
<dbReference type="AlphaFoldDB" id="U9U831"/>
<dbReference type="Gene3D" id="1.10.510.10">
    <property type="entry name" value="Transferase(Phosphotransferase) domain 1"/>
    <property type="match status" value="1"/>
</dbReference>
<dbReference type="eggNOG" id="KOG0192">
    <property type="taxonomic scope" value="Eukaryota"/>
</dbReference>
<dbReference type="InterPro" id="IPR000719">
    <property type="entry name" value="Prot_kinase_dom"/>
</dbReference>
<evidence type="ECO:0000256" key="4">
    <source>
        <dbReference type="ARBA" id="ARBA00022840"/>
    </source>
</evidence>
<reference evidence="6" key="1">
    <citation type="submission" date="2013-07" db="EMBL/GenBank/DDBJ databases">
        <title>The genome of an arbuscular mycorrhizal fungus provides insights into the evolution of the oldest plant symbiosis.</title>
        <authorList>
            <consortium name="DOE Joint Genome Institute"/>
            <person name="Tisserant E."/>
            <person name="Malbreil M."/>
            <person name="Kuo A."/>
            <person name="Kohler A."/>
            <person name="Symeonidi A."/>
            <person name="Balestrini R."/>
            <person name="Charron P."/>
            <person name="Duensing N."/>
            <person name="Frei-dit-Frey N."/>
            <person name="Gianinazzi-Pearson V."/>
            <person name="Gilbert B."/>
            <person name="Handa Y."/>
            <person name="Hijri M."/>
            <person name="Kaul R."/>
            <person name="Kawaguchi M."/>
            <person name="Krajinski F."/>
            <person name="Lammers P."/>
            <person name="Lapierre D."/>
            <person name="Masclaux F.G."/>
            <person name="Murat C."/>
            <person name="Morin E."/>
            <person name="Ndikumana S."/>
            <person name="Pagni M."/>
            <person name="Petitpierre D."/>
            <person name="Requena N."/>
            <person name="Rosikiewicz P."/>
            <person name="Riley R."/>
            <person name="Saito K."/>
            <person name="San Clemente H."/>
            <person name="Shapiro H."/>
            <person name="van Tuinen D."/>
            <person name="Becard G."/>
            <person name="Bonfante P."/>
            <person name="Paszkowski U."/>
            <person name="Shachar-Hill Y."/>
            <person name="Young J.P."/>
            <person name="Sanders I.R."/>
            <person name="Henrissat B."/>
            <person name="Rensing S.A."/>
            <person name="Grigoriev I.V."/>
            <person name="Corradi N."/>
            <person name="Roux C."/>
            <person name="Martin F."/>
        </authorList>
    </citation>
    <scope>NUCLEOTIDE SEQUENCE</scope>
    <source>
        <strain evidence="6">DAOM 197198</strain>
    </source>
</reference>
<dbReference type="VEuPathDB" id="FungiDB:RhiirFUN_017748"/>
<dbReference type="InterPro" id="IPR051681">
    <property type="entry name" value="Ser/Thr_Kinases-Pseudokinases"/>
</dbReference>
<dbReference type="GO" id="GO:0005524">
    <property type="term" value="F:ATP binding"/>
    <property type="evidence" value="ECO:0007669"/>
    <property type="project" value="UniProtKB-KW"/>
</dbReference>
<dbReference type="EMBL" id="KI281009">
    <property type="protein sequence ID" value="ESA16505.1"/>
    <property type="molecule type" value="Genomic_DNA"/>
</dbReference>
<dbReference type="GO" id="GO:0004674">
    <property type="term" value="F:protein serine/threonine kinase activity"/>
    <property type="evidence" value="ECO:0007669"/>
    <property type="project" value="TreeGrafter"/>
</dbReference>
<evidence type="ECO:0000256" key="1">
    <source>
        <dbReference type="ARBA" id="ARBA00022679"/>
    </source>
</evidence>
<feature type="domain" description="Protein kinase" evidence="5">
    <location>
        <begin position="80"/>
        <end position="370"/>
    </location>
</feature>
<dbReference type="PRINTS" id="PR00109">
    <property type="entry name" value="TYRKINASE"/>
</dbReference>
<proteinExistence type="predicted"/>
<evidence type="ECO:0000313" key="6">
    <source>
        <dbReference type="EMBL" id="ESA16505.1"/>
    </source>
</evidence>
<name>U9U831_RHIID</name>
<dbReference type="InterPro" id="IPR001245">
    <property type="entry name" value="Ser-Thr/Tyr_kinase_cat_dom"/>
</dbReference>
<dbReference type="Pfam" id="PF07714">
    <property type="entry name" value="PK_Tyr_Ser-Thr"/>
    <property type="match status" value="1"/>
</dbReference>
<protein>
    <recommendedName>
        <fullName evidence="5">Protein kinase domain-containing protein</fullName>
    </recommendedName>
</protein>
<dbReference type="PROSITE" id="PS50011">
    <property type="entry name" value="PROTEIN_KINASE_DOM"/>
    <property type="match status" value="1"/>
</dbReference>
<dbReference type="PANTHER" id="PTHR44329">
    <property type="entry name" value="SERINE/THREONINE-PROTEIN KINASE TNNI3K-RELATED"/>
    <property type="match status" value="1"/>
</dbReference>
<organism evidence="6">
    <name type="scientific">Rhizophagus irregularis (strain DAOM 181602 / DAOM 197198 / MUCL 43194)</name>
    <name type="common">Arbuscular mycorrhizal fungus</name>
    <name type="synonym">Glomus intraradices</name>
    <dbReference type="NCBI Taxonomy" id="747089"/>
    <lineage>
        <taxon>Eukaryota</taxon>
        <taxon>Fungi</taxon>
        <taxon>Fungi incertae sedis</taxon>
        <taxon>Mucoromycota</taxon>
        <taxon>Glomeromycotina</taxon>
        <taxon>Glomeromycetes</taxon>
        <taxon>Glomerales</taxon>
        <taxon>Glomeraceae</taxon>
        <taxon>Rhizophagus</taxon>
    </lineage>
</organism>
<dbReference type="SUPFAM" id="SSF56112">
    <property type="entry name" value="Protein kinase-like (PK-like)"/>
    <property type="match status" value="1"/>
</dbReference>